<keyword evidence="4" id="KW-0547">Nucleotide-binding</keyword>
<dbReference type="AlphaFoldDB" id="A0A284VJB9"/>
<dbReference type="Pfam" id="PF01931">
    <property type="entry name" value="NTPase_I-T"/>
    <property type="match status" value="1"/>
</dbReference>
<dbReference type="SUPFAM" id="SSF52972">
    <property type="entry name" value="ITPase-like"/>
    <property type="match status" value="1"/>
</dbReference>
<dbReference type="InterPro" id="IPR026533">
    <property type="entry name" value="NTPase/PRRC1"/>
</dbReference>
<dbReference type="EMBL" id="FZMP01000022">
    <property type="protein sequence ID" value="SNQ59395.1"/>
    <property type="molecule type" value="Genomic_DNA"/>
</dbReference>
<comment type="catalytic activity">
    <reaction evidence="10">
        <text>ITP + H2O = IDP + phosphate + H(+)</text>
        <dbReference type="Rhea" id="RHEA:28330"/>
        <dbReference type="ChEBI" id="CHEBI:15377"/>
        <dbReference type="ChEBI" id="CHEBI:15378"/>
        <dbReference type="ChEBI" id="CHEBI:43474"/>
        <dbReference type="ChEBI" id="CHEBI:58280"/>
        <dbReference type="ChEBI" id="CHEBI:61402"/>
        <dbReference type="EC" id="3.6.1.73"/>
    </reaction>
</comment>
<evidence type="ECO:0000256" key="6">
    <source>
        <dbReference type="ARBA" id="ARBA00022842"/>
    </source>
</evidence>
<dbReference type="InterPro" id="IPR029001">
    <property type="entry name" value="ITPase-like_fam"/>
</dbReference>
<dbReference type="GO" id="GO:0009117">
    <property type="term" value="P:nucleotide metabolic process"/>
    <property type="evidence" value="ECO:0007669"/>
    <property type="project" value="UniProtKB-KW"/>
</dbReference>
<accession>A0A284VJB9</accession>
<dbReference type="OrthoDB" id="52857at2157"/>
<dbReference type="PANTHER" id="PTHR34699:SF2">
    <property type="entry name" value="NON-CANONICAL PURINE NTP PHOSPHATASE_PRRC1 DOMAIN-CONTAINING PROTEIN"/>
    <property type="match status" value="1"/>
</dbReference>
<evidence type="ECO:0000256" key="8">
    <source>
        <dbReference type="ARBA" id="ARBA00023211"/>
    </source>
</evidence>
<dbReference type="Proteomes" id="UP000218615">
    <property type="component" value="Unassembled WGS sequence"/>
</dbReference>
<dbReference type="GO" id="GO:0103023">
    <property type="term" value="F:ITPase activity"/>
    <property type="evidence" value="ECO:0007669"/>
    <property type="project" value="UniProtKB-EC"/>
</dbReference>
<evidence type="ECO:0000256" key="7">
    <source>
        <dbReference type="ARBA" id="ARBA00023080"/>
    </source>
</evidence>
<reference evidence="14" key="1">
    <citation type="submission" date="2017-06" db="EMBL/GenBank/DDBJ databases">
        <authorList>
            <person name="Cremers G."/>
        </authorList>
    </citation>
    <scope>NUCLEOTIDE SEQUENCE [LARGE SCALE GENOMIC DNA]</scope>
</reference>
<keyword evidence="3" id="KW-0479">Metal-binding</keyword>
<gene>
    <name evidence="13" type="ORF">MNV_1180013</name>
</gene>
<evidence type="ECO:0000256" key="10">
    <source>
        <dbReference type="ARBA" id="ARBA00048174"/>
    </source>
</evidence>
<feature type="domain" description="Non-canonical purine NTP phosphatase/PRRC1" evidence="12">
    <location>
        <begin position="11"/>
        <end position="164"/>
    </location>
</feature>
<comment type="catalytic activity">
    <reaction evidence="11">
        <text>XTP + H2O = XDP + phosphate + H(+)</text>
        <dbReference type="Rhea" id="RHEA:28406"/>
        <dbReference type="ChEBI" id="CHEBI:15377"/>
        <dbReference type="ChEBI" id="CHEBI:15378"/>
        <dbReference type="ChEBI" id="CHEBI:43474"/>
        <dbReference type="ChEBI" id="CHEBI:59884"/>
        <dbReference type="ChEBI" id="CHEBI:61314"/>
        <dbReference type="EC" id="3.6.1.73"/>
    </reaction>
</comment>
<evidence type="ECO:0000256" key="4">
    <source>
        <dbReference type="ARBA" id="ARBA00022741"/>
    </source>
</evidence>
<evidence type="ECO:0000313" key="13">
    <source>
        <dbReference type="EMBL" id="SNQ59395.1"/>
    </source>
</evidence>
<evidence type="ECO:0000256" key="1">
    <source>
        <dbReference type="ARBA" id="ARBA00001936"/>
    </source>
</evidence>
<protein>
    <recommendedName>
        <fullName evidence="9">inosine/xanthosine triphosphatase</fullName>
        <ecNumber evidence="9">3.6.1.73</ecNumber>
    </recommendedName>
</protein>
<dbReference type="RefSeq" id="WP_096203780.1">
    <property type="nucleotide sequence ID" value="NZ_FZMP01000022.1"/>
</dbReference>
<evidence type="ECO:0000256" key="3">
    <source>
        <dbReference type="ARBA" id="ARBA00022723"/>
    </source>
</evidence>
<keyword evidence="14" id="KW-1185">Reference proteome</keyword>
<dbReference type="GO" id="GO:0046872">
    <property type="term" value="F:metal ion binding"/>
    <property type="evidence" value="ECO:0007669"/>
    <property type="project" value="UniProtKB-KW"/>
</dbReference>
<evidence type="ECO:0000256" key="9">
    <source>
        <dbReference type="ARBA" id="ARBA00038901"/>
    </source>
</evidence>
<keyword evidence="8" id="KW-0464">Manganese</keyword>
<evidence type="ECO:0000313" key="14">
    <source>
        <dbReference type="Proteomes" id="UP000218615"/>
    </source>
</evidence>
<proteinExistence type="predicted"/>
<evidence type="ECO:0000256" key="2">
    <source>
        <dbReference type="ARBA" id="ARBA00001946"/>
    </source>
</evidence>
<dbReference type="GO" id="GO:0006772">
    <property type="term" value="P:thiamine metabolic process"/>
    <property type="evidence" value="ECO:0007669"/>
    <property type="project" value="TreeGrafter"/>
</dbReference>
<keyword evidence="6" id="KW-0460">Magnesium</keyword>
<dbReference type="EC" id="3.6.1.73" evidence="9"/>
<dbReference type="STRING" id="1392998.ANME2D_02654"/>
<name>A0A284VJB9_9EURY</name>
<evidence type="ECO:0000259" key="12">
    <source>
        <dbReference type="Pfam" id="PF01931"/>
    </source>
</evidence>
<keyword evidence="5" id="KW-0378">Hydrolase</keyword>
<evidence type="ECO:0000256" key="11">
    <source>
        <dbReference type="ARBA" id="ARBA00048781"/>
    </source>
</evidence>
<organism evidence="13 14">
    <name type="scientific">Candidatus Methanoperedens nitratireducens</name>
    <dbReference type="NCBI Taxonomy" id="1392998"/>
    <lineage>
        <taxon>Archaea</taxon>
        <taxon>Methanobacteriati</taxon>
        <taxon>Methanobacteriota</taxon>
        <taxon>Stenosarchaea group</taxon>
        <taxon>Methanomicrobia</taxon>
        <taxon>Methanosarcinales</taxon>
        <taxon>ANME-2 cluster</taxon>
        <taxon>Candidatus Methanoperedentaceae</taxon>
        <taxon>Candidatus Methanoperedens</taxon>
    </lineage>
</organism>
<comment type="cofactor">
    <cofactor evidence="2">
        <name>Mg(2+)</name>
        <dbReference type="ChEBI" id="CHEBI:18420"/>
    </cofactor>
</comment>
<evidence type="ECO:0000256" key="5">
    <source>
        <dbReference type="ARBA" id="ARBA00022801"/>
    </source>
</evidence>
<comment type="cofactor">
    <cofactor evidence="1">
        <name>Mn(2+)</name>
        <dbReference type="ChEBI" id="CHEBI:29035"/>
    </cofactor>
</comment>
<dbReference type="GO" id="GO:0000166">
    <property type="term" value="F:nucleotide binding"/>
    <property type="evidence" value="ECO:0007669"/>
    <property type="project" value="UniProtKB-KW"/>
</dbReference>
<sequence length="176" mass="19469">MNTGANRIRVASMNMNKITAVQEVFPSFRVKGAACKSGVREQPLTLDETIEGAIFRAKSVFRDCEYSVGIEDGIAPVPNTRSGYMNFCACVIYDGKRTYPGLAPAFEYPPKFTERVLNEGITISQAFVPATGKPYIGYEEGIIGWLTGGRMNRKDYTKLAVEMAKMQIDNAGLYQK</sequence>
<dbReference type="InterPro" id="IPR050299">
    <property type="entry name" value="YjjX_NTPase"/>
</dbReference>
<dbReference type="Gene3D" id="3.90.950.10">
    <property type="match status" value="1"/>
</dbReference>
<dbReference type="PANTHER" id="PTHR34699">
    <property type="match status" value="1"/>
</dbReference>
<keyword evidence="7" id="KW-0546">Nucleotide metabolism</keyword>